<accession>A0A3B5MA63</accession>
<dbReference type="SMART" id="SM00368">
    <property type="entry name" value="LRR_RI"/>
    <property type="match status" value="7"/>
</dbReference>
<dbReference type="Proteomes" id="UP000261380">
    <property type="component" value="Unplaced"/>
</dbReference>
<name>A0A3B5MA63_9TELE</name>
<dbReference type="STRING" id="32473.ENSXCOP00000021143"/>
<dbReference type="InterPro" id="IPR052201">
    <property type="entry name" value="LRR-containing_regulator"/>
</dbReference>
<dbReference type="SUPFAM" id="SSF52047">
    <property type="entry name" value="RNI-like"/>
    <property type="match status" value="1"/>
</dbReference>
<reference evidence="2" key="1">
    <citation type="submission" date="2025-08" db="UniProtKB">
        <authorList>
            <consortium name="Ensembl"/>
        </authorList>
    </citation>
    <scope>IDENTIFICATION</scope>
</reference>
<dbReference type="PANTHER" id="PTHR24111:SF4">
    <property type="entry name" value="LEUCINE-RICH REPEAT-CONTAINING PROTEIN 34"/>
    <property type="match status" value="1"/>
</dbReference>
<protein>
    <submittedName>
        <fullName evidence="2">Uncharacterized protein</fullName>
    </submittedName>
</protein>
<evidence type="ECO:0000313" key="2">
    <source>
        <dbReference type="Ensembl" id="ENSXCOP00000021143.1"/>
    </source>
</evidence>
<evidence type="ECO:0000256" key="1">
    <source>
        <dbReference type="ARBA" id="ARBA00022737"/>
    </source>
</evidence>
<dbReference type="AlphaFoldDB" id="A0A3B5MA63"/>
<proteinExistence type="predicted"/>
<dbReference type="Pfam" id="PF13516">
    <property type="entry name" value="LRR_6"/>
    <property type="match status" value="5"/>
</dbReference>
<keyword evidence="3" id="KW-1185">Reference proteome</keyword>
<dbReference type="Gene3D" id="3.80.10.10">
    <property type="entry name" value="Ribonuclease Inhibitor"/>
    <property type="match status" value="3"/>
</dbReference>
<sequence length="343" mass="38431">GNRKQKSFQRLSDNDVLALSKCLLNYRTLTGLDMGYNNISDEGAAYLAKLLEVRKRRGLDRLSLSLQGNSSLLSLRLSGNKIGRKGGLNLACMLRVNMTLQELELGECDLEMQSMIALSTALKNNTTLRSVDVSRALLFSLLEEWAVHFSKMLPVNNSLVELHLGKMGLTDTGMERLSEGLKLNHRLRYLDLRCNRVSRDGALHLSRVLKENSPLEVIDLSSNRIEDPGAEYLSEALCCKGSVLRELSVCRNNISTHGLLSLAGALSNSPTLTHIYIWGNHLEEPAFRELLNTGRLTPEQTDVRPYEVDGHVFLAELFHHLRKHHFFIDVNEQNAGSDSPQNQ</sequence>
<dbReference type="PANTHER" id="PTHR24111">
    <property type="entry name" value="LEUCINE-RICH REPEAT-CONTAINING PROTEIN 34"/>
    <property type="match status" value="1"/>
</dbReference>
<keyword evidence="1" id="KW-0677">Repeat</keyword>
<dbReference type="InterPro" id="IPR032675">
    <property type="entry name" value="LRR_dom_sf"/>
</dbReference>
<organism evidence="2 3">
    <name type="scientific">Xiphophorus couchianus</name>
    <name type="common">Monterrey platyfish</name>
    <dbReference type="NCBI Taxonomy" id="32473"/>
    <lineage>
        <taxon>Eukaryota</taxon>
        <taxon>Metazoa</taxon>
        <taxon>Chordata</taxon>
        <taxon>Craniata</taxon>
        <taxon>Vertebrata</taxon>
        <taxon>Euteleostomi</taxon>
        <taxon>Actinopterygii</taxon>
        <taxon>Neopterygii</taxon>
        <taxon>Teleostei</taxon>
        <taxon>Neoteleostei</taxon>
        <taxon>Acanthomorphata</taxon>
        <taxon>Ovalentaria</taxon>
        <taxon>Atherinomorphae</taxon>
        <taxon>Cyprinodontiformes</taxon>
        <taxon>Poeciliidae</taxon>
        <taxon>Poeciliinae</taxon>
        <taxon>Xiphophorus</taxon>
    </lineage>
</organism>
<dbReference type="InterPro" id="IPR001611">
    <property type="entry name" value="Leu-rich_rpt"/>
</dbReference>
<evidence type="ECO:0000313" key="3">
    <source>
        <dbReference type="Proteomes" id="UP000261380"/>
    </source>
</evidence>
<reference evidence="2" key="2">
    <citation type="submission" date="2025-09" db="UniProtKB">
        <authorList>
            <consortium name="Ensembl"/>
        </authorList>
    </citation>
    <scope>IDENTIFICATION</scope>
</reference>
<dbReference type="GeneTree" id="ENSGT00940000156456"/>
<dbReference type="Ensembl" id="ENSXCOT00000021402.1">
    <property type="protein sequence ID" value="ENSXCOP00000021143.1"/>
    <property type="gene ID" value="ENSXCOG00000015817.1"/>
</dbReference>